<dbReference type="EMBL" id="EU372836">
    <property type="protein sequence ID" value="ABY83543.1"/>
    <property type="molecule type" value="Genomic_DNA"/>
</dbReference>
<geneLocation type="plasmid" evidence="2">
    <name>pSHK1</name>
</geneLocation>
<gene>
    <name evidence="2" type="ORF">pSHK1.74</name>
</gene>
<feature type="domain" description="Flavoprotein" evidence="1">
    <location>
        <begin position="93"/>
        <end position="195"/>
    </location>
</feature>
<dbReference type="Pfam" id="PF02441">
    <property type="entry name" value="Flavoprotein"/>
    <property type="match status" value="1"/>
</dbReference>
<sequence>MRSASCRWLSRARRRSLRMRPPVLSSSGVGILVPLFLTRHLERTRAARRRDLNRLRSSTDRGRLRLLWSARWDVPMTTLYLFGSAAPPVLGVGAVIEDAQQRGFDVCLGLTPAAAHWLEPQAAELERLTGHPVRSEYKTPGTADAWPKADVVLFAPATFNSINSWALGITSSFAVGVCAEGIGKGIPLVTMPCVNAAYAQHRALDRSVAELRGMGVSVLYGEGGFQPNPPGEGREFPWRLALDEVERAVGAGR</sequence>
<dbReference type="InterPro" id="IPR036551">
    <property type="entry name" value="Flavin_trans-like"/>
</dbReference>
<dbReference type="GO" id="GO:0003824">
    <property type="term" value="F:catalytic activity"/>
    <property type="evidence" value="ECO:0007669"/>
    <property type="project" value="InterPro"/>
</dbReference>
<reference evidence="2" key="1">
    <citation type="journal article" date="2011" name="Acta Biochim. Biophys. Sin.">
        <title>Characterization of the multiple CRISPR loci on Streptomyces linear plasmid pSHK1.</title>
        <authorList>
            <person name="Guo P."/>
            <person name="Cheng Q."/>
            <person name="Xie P."/>
            <person name="Fan Y."/>
            <person name="Jiang W."/>
            <person name="Qin Z."/>
        </authorList>
    </citation>
    <scope>NUCLEOTIDE SEQUENCE</scope>
    <source>
        <strain evidence="2">HK1</strain>
        <plasmid evidence="2">pSHK1</plasmid>
    </source>
</reference>
<evidence type="ECO:0000313" key="2">
    <source>
        <dbReference type="EMBL" id="ABY83543.1"/>
    </source>
</evidence>
<name>B0LU62_9ACTN</name>
<accession>B0LU62</accession>
<evidence type="ECO:0000259" key="1">
    <source>
        <dbReference type="Pfam" id="PF02441"/>
    </source>
</evidence>
<dbReference type="Gene3D" id="3.40.50.1950">
    <property type="entry name" value="Flavin prenyltransferase-like"/>
    <property type="match status" value="1"/>
</dbReference>
<protein>
    <submittedName>
        <fullName evidence="2">Putative membrane protein</fullName>
    </submittedName>
</protein>
<proteinExistence type="predicted"/>
<organism evidence="2">
    <name type="scientific">Streptomyces sp. HK1</name>
    <dbReference type="NCBI Taxonomy" id="405041"/>
    <lineage>
        <taxon>Bacteria</taxon>
        <taxon>Bacillati</taxon>
        <taxon>Actinomycetota</taxon>
        <taxon>Actinomycetes</taxon>
        <taxon>Kitasatosporales</taxon>
        <taxon>Streptomycetaceae</taxon>
        <taxon>Streptomyces</taxon>
    </lineage>
</organism>
<dbReference type="SUPFAM" id="SSF52507">
    <property type="entry name" value="Homo-oligomeric flavin-containing Cys decarboxylases, HFCD"/>
    <property type="match status" value="1"/>
</dbReference>
<dbReference type="AlphaFoldDB" id="B0LU62"/>
<dbReference type="InterPro" id="IPR003382">
    <property type="entry name" value="Flavoprotein"/>
</dbReference>
<keyword evidence="2" id="KW-0614">Plasmid</keyword>